<name>A0ACC0W952_9STRA</name>
<organism evidence="1 2">
    <name type="scientific">Peronosclerospora sorghi</name>
    <dbReference type="NCBI Taxonomy" id="230839"/>
    <lineage>
        <taxon>Eukaryota</taxon>
        <taxon>Sar</taxon>
        <taxon>Stramenopiles</taxon>
        <taxon>Oomycota</taxon>
        <taxon>Peronosporomycetes</taxon>
        <taxon>Peronosporales</taxon>
        <taxon>Peronosporaceae</taxon>
        <taxon>Peronosclerospora</taxon>
    </lineage>
</organism>
<gene>
    <name evidence="1" type="ORF">PsorP6_008105</name>
</gene>
<accession>A0ACC0W952</accession>
<dbReference type="EMBL" id="CM047582">
    <property type="protein sequence ID" value="KAI9915353.1"/>
    <property type="molecule type" value="Genomic_DNA"/>
</dbReference>
<protein>
    <submittedName>
        <fullName evidence="1">Uncharacterized protein</fullName>
    </submittedName>
</protein>
<sequence length="258" mass="29596">MEMRQHFVVLVAAFVLVHCCVAVFDETWDPAGKPNHDAQVNGSVQRFHRGSDEVLEDSEENRGTIGPLSFEFLKPPPNVERRSAGLPNIDRQNSEPILVRTLGFKIDKEKVALLEEDSRAAIFDLDDRKRKLMAYGSDYFEHLVVKRPDLAADWKYSAEELAQEEAVDPVLKQSIRFIKKHIYSIDVPNIYGKAKWLEKQVFDVKPHTDVCFYMALGSELLKVIRTGKARVRRGITHSTPVHRKYHDLDLLNLPMFAQ</sequence>
<proteinExistence type="predicted"/>
<reference evidence="1 2" key="1">
    <citation type="journal article" date="2022" name="bioRxiv">
        <title>The genome of the oomycete Peronosclerospora sorghi, a cosmopolitan pathogen of maize and sorghum, is inflated with dispersed pseudogenes.</title>
        <authorList>
            <person name="Fletcher K."/>
            <person name="Martin F."/>
            <person name="Isakeit T."/>
            <person name="Cavanaugh K."/>
            <person name="Magill C."/>
            <person name="Michelmore R."/>
        </authorList>
    </citation>
    <scope>NUCLEOTIDE SEQUENCE [LARGE SCALE GENOMIC DNA]</scope>
    <source>
        <strain evidence="1">P6</strain>
    </source>
</reference>
<comment type="caution">
    <text evidence="1">The sequence shown here is derived from an EMBL/GenBank/DDBJ whole genome shotgun (WGS) entry which is preliminary data.</text>
</comment>
<dbReference type="Proteomes" id="UP001163321">
    <property type="component" value="Chromosome 3"/>
</dbReference>
<keyword evidence="2" id="KW-1185">Reference proteome</keyword>
<evidence type="ECO:0000313" key="2">
    <source>
        <dbReference type="Proteomes" id="UP001163321"/>
    </source>
</evidence>
<evidence type="ECO:0000313" key="1">
    <source>
        <dbReference type="EMBL" id="KAI9915353.1"/>
    </source>
</evidence>